<dbReference type="EMBL" id="MCGE01000001">
    <property type="protein sequence ID" value="ORZ25683.1"/>
    <property type="molecule type" value="Genomic_DNA"/>
</dbReference>
<feature type="compositionally biased region" description="Basic and acidic residues" evidence="2">
    <location>
        <begin position="1"/>
        <end position="11"/>
    </location>
</feature>
<evidence type="ECO:0000256" key="1">
    <source>
        <dbReference type="ARBA" id="ARBA00006832"/>
    </source>
</evidence>
<feature type="region of interest" description="Disordered" evidence="2">
    <location>
        <begin position="1"/>
        <end position="20"/>
    </location>
</feature>
<organism evidence="5 6">
    <name type="scientific">Absidia repens</name>
    <dbReference type="NCBI Taxonomy" id="90262"/>
    <lineage>
        <taxon>Eukaryota</taxon>
        <taxon>Fungi</taxon>
        <taxon>Fungi incertae sedis</taxon>
        <taxon>Mucoromycota</taxon>
        <taxon>Mucoromycotina</taxon>
        <taxon>Mucoromycetes</taxon>
        <taxon>Mucorales</taxon>
        <taxon>Cunninghamellaceae</taxon>
        <taxon>Absidia</taxon>
    </lineage>
</organism>
<feature type="compositionally biased region" description="Polar residues" evidence="2">
    <location>
        <begin position="90"/>
        <end position="117"/>
    </location>
</feature>
<dbReference type="Pfam" id="PF08265">
    <property type="entry name" value="YL1_C"/>
    <property type="match status" value="1"/>
</dbReference>
<dbReference type="AlphaFoldDB" id="A0A1X2J1J4"/>
<gene>
    <name evidence="5" type="ORF">BCR42DRAFT_445433</name>
</gene>
<protein>
    <submittedName>
        <fullName evidence="5">YL1 nuclear protein-domain-containing protein</fullName>
    </submittedName>
</protein>
<proteinExistence type="inferred from homology"/>
<dbReference type="Proteomes" id="UP000193560">
    <property type="component" value="Unassembled WGS sequence"/>
</dbReference>
<evidence type="ECO:0000313" key="6">
    <source>
        <dbReference type="Proteomes" id="UP000193560"/>
    </source>
</evidence>
<feature type="region of interest" description="Disordered" evidence="2">
    <location>
        <begin position="35"/>
        <end position="149"/>
    </location>
</feature>
<accession>A0A1X2J1J4</accession>
<evidence type="ECO:0000259" key="3">
    <source>
        <dbReference type="Pfam" id="PF05764"/>
    </source>
</evidence>
<evidence type="ECO:0000256" key="2">
    <source>
        <dbReference type="SAM" id="MobiDB-lite"/>
    </source>
</evidence>
<comment type="similarity">
    <text evidence="1">Belongs to the VPS72/YL1 family.</text>
</comment>
<feature type="compositionally biased region" description="Basic and acidic residues" evidence="2">
    <location>
        <begin position="74"/>
        <end position="85"/>
    </location>
</feature>
<dbReference type="PANTHER" id="PTHR13275">
    <property type="entry name" value="YL-1 PROTEIN TRANSCRIPTION FACTOR-LIKE 1"/>
    <property type="match status" value="1"/>
</dbReference>
<dbReference type="GO" id="GO:0005634">
    <property type="term" value="C:nucleus"/>
    <property type="evidence" value="ECO:0007669"/>
    <property type="project" value="TreeGrafter"/>
</dbReference>
<feature type="region of interest" description="Disordered" evidence="2">
    <location>
        <begin position="422"/>
        <end position="472"/>
    </location>
</feature>
<dbReference type="OrthoDB" id="78296at2759"/>
<name>A0A1X2J1J4_9FUNG</name>
<feature type="compositionally biased region" description="Polar residues" evidence="2">
    <location>
        <begin position="130"/>
        <end position="148"/>
    </location>
</feature>
<feature type="compositionally biased region" description="Acidic residues" evidence="2">
    <location>
        <begin position="35"/>
        <end position="73"/>
    </location>
</feature>
<comment type="caution">
    <text evidence="5">The sequence shown here is derived from an EMBL/GenBank/DDBJ whole genome shotgun (WGS) entry which is preliminary data.</text>
</comment>
<reference evidence="5 6" key="1">
    <citation type="submission" date="2016-07" db="EMBL/GenBank/DDBJ databases">
        <title>Pervasive Adenine N6-methylation of Active Genes in Fungi.</title>
        <authorList>
            <consortium name="DOE Joint Genome Institute"/>
            <person name="Mondo S.J."/>
            <person name="Dannebaum R.O."/>
            <person name="Kuo R.C."/>
            <person name="Labutti K."/>
            <person name="Haridas S."/>
            <person name="Kuo A."/>
            <person name="Salamov A."/>
            <person name="Ahrendt S.R."/>
            <person name="Lipzen A."/>
            <person name="Sullivan W."/>
            <person name="Andreopoulos W.B."/>
            <person name="Clum A."/>
            <person name="Lindquist E."/>
            <person name="Daum C."/>
            <person name="Ramamoorthy G.K."/>
            <person name="Gryganskyi A."/>
            <person name="Culley D."/>
            <person name="Magnuson J.K."/>
            <person name="James T.Y."/>
            <person name="O'Malley M.A."/>
            <person name="Stajich J.E."/>
            <person name="Spatafora J.W."/>
            <person name="Visel A."/>
            <person name="Grigoriev I.V."/>
        </authorList>
    </citation>
    <scope>NUCLEOTIDE SEQUENCE [LARGE SCALE GENOMIC DNA]</scope>
    <source>
        <strain evidence="5 6">NRRL 1336</strain>
    </source>
</reference>
<evidence type="ECO:0000313" key="5">
    <source>
        <dbReference type="EMBL" id="ORZ25683.1"/>
    </source>
</evidence>
<evidence type="ECO:0000259" key="4">
    <source>
        <dbReference type="Pfam" id="PF08265"/>
    </source>
</evidence>
<keyword evidence="6" id="KW-1185">Reference proteome</keyword>
<dbReference type="InterPro" id="IPR013272">
    <property type="entry name" value="Vps72/YL1_C"/>
</dbReference>
<dbReference type="STRING" id="90262.A0A1X2J1J4"/>
<sequence>MSFVQQREKRANAGSRMRALLDKEADMEELFELDESEDEAFSGVDDEQVDTVDSDFDMDESEGEAEQEQLAEEEEKRIQRAERQAKRPNIRQQQFLQKSSVSQVPATSHTALPTTANKPGRPTKKKQHNKQQQSADLSSRQSLRTKTILNRMHVEEQIRESESKKARLPKRIRPEVRHLTQEELLAEAAITEEENRVSLEQWQQKEAERQAKAKVKVKRGIQGPFIRYHSFTDGATKERPQQRKLVMIMDGDHGNTTQVDITDPMVLDFHYRRDVQECDISAKNLITFFPGDDPAIQKATAGDDNATSDDYGDDLETNKLKHVKTEGLTDRELDRLDRIPQLASWADRSARTIKPLPCPITGKEARYREPMTHTPYSDAPSYSNIIDCMNHRYIWSPSLGLYIGNEFDKQGAEGVPDGWERMIEGKRPEEDDWNKPFPQWMATASKESSPPLIEEQQQNDTKPTRRRQRQRT</sequence>
<dbReference type="Pfam" id="PF05764">
    <property type="entry name" value="YL1"/>
    <property type="match status" value="1"/>
</dbReference>
<feature type="domain" description="Vps72/YL1 C-terminal" evidence="4">
    <location>
        <begin position="358"/>
        <end position="384"/>
    </location>
</feature>
<dbReference type="InterPro" id="IPR046757">
    <property type="entry name" value="YL1_N"/>
</dbReference>
<dbReference type="PANTHER" id="PTHR13275:SF4">
    <property type="entry name" value="VACUOLAR PROTEIN SORTING-ASSOCIATED PROTEIN 72 HOMOLOG"/>
    <property type="match status" value="1"/>
</dbReference>
<feature type="domain" description="Vps72/YL1 N-terminal" evidence="3">
    <location>
        <begin position="7"/>
        <end position="230"/>
    </location>
</feature>